<dbReference type="SMART" id="SM00332">
    <property type="entry name" value="PP2Cc"/>
    <property type="match status" value="1"/>
</dbReference>
<gene>
    <name evidence="2" type="ORF">D9613_000606</name>
</gene>
<dbReference type="Proteomes" id="UP000521872">
    <property type="component" value="Unassembled WGS sequence"/>
</dbReference>
<evidence type="ECO:0000313" key="3">
    <source>
        <dbReference type="Proteomes" id="UP000521872"/>
    </source>
</evidence>
<sequence length="421" mass="46767">MPSVKKLTDMGWTTADALWYYTPLSEPTLSSELERLSFAQTIKDTDVVSFQPCPDPEQYSQDRYVIQDWALPNGIWTFRAIFDGAHSGMLDYHRNINLFQPQGHAGHDTVDYTKDRLPDIVQKELLKMLGKGDGYTPADVSDALTRAISEFDKSIGEALLKLFPDADALAKLSDEEIHRVISSQRVNQDIILHCERGTTVLISLVSPVKSDIWVASLGDCAAVLGTTDSAGEWSATVLSSAHNGENEVEANRIRSEHPGEPECMLDNRVLGAIAVTRAVGDFSFKLPAVYTERVLFNARPDSVMPDKVRKYIGRNLTPPYMTGVPDVKHLNLSALGSEKTVMVMCSDGLVDLSDDRLKLHEVLSKAWVKLVGEHYGDGQNLALRLLRDALGGEDSEKVSRMITVEMGFRWMDDTTILVQRL</sequence>
<dbReference type="InterPro" id="IPR001932">
    <property type="entry name" value="PPM-type_phosphatase-like_dom"/>
</dbReference>
<proteinExistence type="predicted"/>
<dbReference type="Gene3D" id="3.60.40.10">
    <property type="entry name" value="PPM-type phosphatase domain"/>
    <property type="match status" value="1"/>
</dbReference>
<comment type="caution">
    <text evidence="2">The sequence shown here is derived from an EMBL/GenBank/DDBJ whole genome shotgun (WGS) entry which is preliminary data.</text>
</comment>
<dbReference type="PANTHER" id="PTHR13832">
    <property type="entry name" value="PROTEIN PHOSPHATASE 2C"/>
    <property type="match status" value="1"/>
</dbReference>
<evidence type="ECO:0000313" key="2">
    <source>
        <dbReference type="EMBL" id="KAF4620493.1"/>
    </source>
</evidence>
<reference evidence="2 3" key="1">
    <citation type="submission" date="2019-12" db="EMBL/GenBank/DDBJ databases">
        <authorList>
            <person name="Floudas D."/>
            <person name="Bentzer J."/>
            <person name="Ahren D."/>
            <person name="Johansson T."/>
            <person name="Persson P."/>
            <person name="Tunlid A."/>
        </authorList>
    </citation>
    <scope>NUCLEOTIDE SEQUENCE [LARGE SCALE GENOMIC DNA]</scope>
    <source>
        <strain evidence="2 3">CBS 102.39</strain>
    </source>
</reference>
<dbReference type="CDD" id="cd00143">
    <property type="entry name" value="PP2Cc"/>
    <property type="match status" value="1"/>
</dbReference>
<protein>
    <recommendedName>
        <fullName evidence="1">PPM-type phosphatase domain-containing protein</fullName>
    </recommendedName>
</protein>
<dbReference type="EMBL" id="JAACJL010000015">
    <property type="protein sequence ID" value="KAF4620493.1"/>
    <property type="molecule type" value="Genomic_DNA"/>
</dbReference>
<dbReference type="Pfam" id="PF00481">
    <property type="entry name" value="PP2C"/>
    <property type="match status" value="1"/>
</dbReference>
<evidence type="ECO:0000259" key="1">
    <source>
        <dbReference type="PROSITE" id="PS51746"/>
    </source>
</evidence>
<dbReference type="AlphaFoldDB" id="A0A8H4R153"/>
<keyword evidence="3" id="KW-1185">Reference proteome</keyword>
<dbReference type="PANTHER" id="PTHR13832:SF792">
    <property type="entry name" value="GM14286P"/>
    <property type="match status" value="1"/>
</dbReference>
<dbReference type="InterPro" id="IPR015655">
    <property type="entry name" value="PP2C"/>
</dbReference>
<dbReference type="SUPFAM" id="SSF81606">
    <property type="entry name" value="PP2C-like"/>
    <property type="match status" value="1"/>
</dbReference>
<dbReference type="InterPro" id="IPR036457">
    <property type="entry name" value="PPM-type-like_dom_sf"/>
</dbReference>
<dbReference type="PROSITE" id="PS51746">
    <property type="entry name" value="PPM_2"/>
    <property type="match status" value="1"/>
</dbReference>
<organism evidence="2 3">
    <name type="scientific">Agrocybe pediades</name>
    <dbReference type="NCBI Taxonomy" id="84607"/>
    <lineage>
        <taxon>Eukaryota</taxon>
        <taxon>Fungi</taxon>
        <taxon>Dikarya</taxon>
        <taxon>Basidiomycota</taxon>
        <taxon>Agaricomycotina</taxon>
        <taxon>Agaricomycetes</taxon>
        <taxon>Agaricomycetidae</taxon>
        <taxon>Agaricales</taxon>
        <taxon>Agaricineae</taxon>
        <taxon>Strophariaceae</taxon>
        <taxon>Agrocybe</taxon>
    </lineage>
</organism>
<accession>A0A8H4R153</accession>
<name>A0A8H4R153_9AGAR</name>
<dbReference type="GO" id="GO:0004722">
    <property type="term" value="F:protein serine/threonine phosphatase activity"/>
    <property type="evidence" value="ECO:0007669"/>
    <property type="project" value="InterPro"/>
</dbReference>
<feature type="domain" description="PPM-type phosphatase" evidence="1">
    <location>
        <begin position="86"/>
        <end position="421"/>
    </location>
</feature>